<organism evidence="6 7">
    <name type="scientific">Marinobacter persicus</name>
    <dbReference type="NCBI Taxonomy" id="930118"/>
    <lineage>
        <taxon>Bacteria</taxon>
        <taxon>Pseudomonadati</taxon>
        <taxon>Pseudomonadota</taxon>
        <taxon>Gammaproteobacteria</taxon>
        <taxon>Pseudomonadales</taxon>
        <taxon>Marinobacteraceae</taxon>
        <taxon>Marinobacter</taxon>
    </lineage>
</organism>
<dbReference type="CDD" id="cd13128">
    <property type="entry name" value="MATE_Wzx_like"/>
    <property type="match status" value="1"/>
</dbReference>
<feature type="transmembrane region" description="Helical" evidence="5">
    <location>
        <begin position="5"/>
        <end position="23"/>
    </location>
</feature>
<feature type="transmembrane region" description="Helical" evidence="5">
    <location>
        <begin position="100"/>
        <end position="117"/>
    </location>
</feature>
<keyword evidence="4 5" id="KW-0472">Membrane</keyword>
<evidence type="ECO:0000256" key="1">
    <source>
        <dbReference type="ARBA" id="ARBA00004141"/>
    </source>
</evidence>
<protein>
    <submittedName>
        <fullName evidence="6">Membrane protein involved in the export of O-antigen and teichoic acid</fullName>
    </submittedName>
</protein>
<keyword evidence="2 5" id="KW-0812">Transmembrane</keyword>
<dbReference type="EMBL" id="FOSC01000001">
    <property type="protein sequence ID" value="SFJ20256.1"/>
    <property type="molecule type" value="Genomic_DNA"/>
</dbReference>
<dbReference type="PANTHER" id="PTHR43424">
    <property type="entry name" value="LOCUS PUTATIVE PROTEIN 1-RELATED"/>
    <property type="match status" value="1"/>
</dbReference>
<reference evidence="6 7" key="1">
    <citation type="submission" date="2016-10" db="EMBL/GenBank/DDBJ databases">
        <authorList>
            <person name="de Groot N.N."/>
        </authorList>
    </citation>
    <scope>NUCLEOTIDE SEQUENCE [LARGE SCALE GENOMIC DNA]</scope>
    <source>
        <strain evidence="6 7">IBRC-M 10445</strain>
    </source>
</reference>
<dbReference type="InterPro" id="IPR002797">
    <property type="entry name" value="Polysacc_synth"/>
</dbReference>
<dbReference type="Pfam" id="PF01943">
    <property type="entry name" value="Polysacc_synt"/>
    <property type="match status" value="1"/>
</dbReference>
<evidence type="ECO:0000256" key="3">
    <source>
        <dbReference type="ARBA" id="ARBA00022989"/>
    </source>
</evidence>
<dbReference type="Proteomes" id="UP000199445">
    <property type="component" value="Unassembled WGS sequence"/>
</dbReference>
<evidence type="ECO:0000256" key="2">
    <source>
        <dbReference type="ARBA" id="ARBA00022692"/>
    </source>
</evidence>
<feature type="transmembrane region" description="Helical" evidence="5">
    <location>
        <begin position="274"/>
        <end position="297"/>
    </location>
</feature>
<name>A0A1I3PGX1_9GAMM</name>
<keyword evidence="7" id="KW-1185">Reference proteome</keyword>
<feature type="transmembrane region" description="Helical" evidence="5">
    <location>
        <begin position="369"/>
        <end position="391"/>
    </location>
</feature>
<keyword evidence="3 5" id="KW-1133">Transmembrane helix</keyword>
<evidence type="ECO:0000256" key="4">
    <source>
        <dbReference type="ARBA" id="ARBA00023136"/>
    </source>
</evidence>
<feature type="transmembrane region" description="Helical" evidence="5">
    <location>
        <begin position="155"/>
        <end position="176"/>
    </location>
</feature>
<sequence>MAEKILRIFAGLLVGVWVARYLGPEQFGVFSYVLAFTAIFGGIAKLGLDGILIRELVNQPELRDTWLGTAFWLKVAGAFLVMAIMALVMPFTSNDASTNLYIFIIAAGLVFQGFEVVEFYFQSQVLGKLISICKVFQLTLSSLIKVYLVLTEADLLWFVVVAASDVLGLALSYFVAFRLKTDTGFFRNFDWNIAKALLKDSWPLILSSLVVMIYMRIDQIMVKEMLGAHEVGIYSAAVRLSEAVYFVPVMISASLFPAILNAKAQSKALYEKRLSRLYFFLIWLAILFGVTFSVLGGQLVEFLYGPDYKEASQVLEIHIWACIFVFAGAASGKWYLSENLQKYRFINQLLGAVMNIILNYYLIESYGLLGAALSTIISYAFAAYLFDLFWVETRPNFYRLNKSIFGGALVEKND</sequence>
<evidence type="ECO:0000313" key="7">
    <source>
        <dbReference type="Proteomes" id="UP000199445"/>
    </source>
</evidence>
<gene>
    <name evidence="6" type="ORF">SAMN05216429_101178</name>
</gene>
<feature type="transmembrane region" description="Helical" evidence="5">
    <location>
        <begin position="29"/>
        <end position="53"/>
    </location>
</feature>
<evidence type="ECO:0000313" key="6">
    <source>
        <dbReference type="EMBL" id="SFJ20256.1"/>
    </source>
</evidence>
<accession>A0A1I3PGX1</accession>
<dbReference type="InterPro" id="IPR052556">
    <property type="entry name" value="PolySynth_Transporter"/>
</dbReference>
<feature type="transmembrane region" description="Helical" evidence="5">
    <location>
        <begin position="317"/>
        <end position="336"/>
    </location>
</feature>
<feature type="transmembrane region" description="Helical" evidence="5">
    <location>
        <begin position="65"/>
        <end position="88"/>
    </location>
</feature>
<evidence type="ECO:0000256" key="5">
    <source>
        <dbReference type="SAM" id="Phobius"/>
    </source>
</evidence>
<dbReference type="PANTHER" id="PTHR43424:SF1">
    <property type="entry name" value="LOCUS PUTATIVE PROTEIN 1-RELATED"/>
    <property type="match status" value="1"/>
</dbReference>
<feature type="transmembrane region" description="Helical" evidence="5">
    <location>
        <begin position="345"/>
        <end position="363"/>
    </location>
</feature>
<dbReference type="GO" id="GO:0016020">
    <property type="term" value="C:membrane"/>
    <property type="evidence" value="ECO:0007669"/>
    <property type="project" value="UniProtKB-SubCell"/>
</dbReference>
<dbReference type="AlphaFoldDB" id="A0A1I3PGX1"/>
<proteinExistence type="predicted"/>
<comment type="subcellular location">
    <subcellularLocation>
        <location evidence="1">Membrane</location>
        <topology evidence="1">Multi-pass membrane protein</topology>
    </subcellularLocation>
</comment>